<dbReference type="AlphaFoldDB" id="A0A382X6K1"/>
<name>A0A382X6K1_9ZZZZ</name>
<protein>
    <submittedName>
        <fullName evidence="1">Uncharacterized protein</fullName>
    </submittedName>
</protein>
<reference evidence="1" key="1">
    <citation type="submission" date="2018-05" db="EMBL/GenBank/DDBJ databases">
        <authorList>
            <person name="Lanie J.A."/>
            <person name="Ng W.-L."/>
            <person name="Kazmierczak K.M."/>
            <person name="Andrzejewski T.M."/>
            <person name="Davidsen T.M."/>
            <person name="Wayne K.J."/>
            <person name="Tettelin H."/>
            <person name="Glass J.I."/>
            <person name="Rusch D."/>
            <person name="Podicherti R."/>
            <person name="Tsui H.-C.T."/>
            <person name="Winkler M.E."/>
        </authorList>
    </citation>
    <scope>NUCLEOTIDE SEQUENCE</scope>
</reference>
<dbReference type="EMBL" id="UINC01164836">
    <property type="protein sequence ID" value="SVD65891.1"/>
    <property type="molecule type" value="Genomic_DNA"/>
</dbReference>
<accession>A0A382X6K1</accession>
<gene>
    <name evidence="1" type="ORF">METZ01_LOCUS418745</name>
</gene>
<proteinExistence type="predicted"/>
<organism evidence="1">
    <name type="scientific">marine metagenome</name>
    <dbReference type="NCBI Taxonomy" id="408172"/>
    <lineage>
        <taxon>unclassified sequences</taxon>
        <taxon>metagenomes</taxon>
        <taxon>ecological metagenomes</taxon>
    </lineage>
</organism>
<feature type="non-terminal residue" evidence="1">
    <location>
        <position position="38"/>
    </location>
</feature>
<sequence>MGAPDIIHRYPALIQAYGGRTWLKIDWIYSIFIYYILL</sequence>
<evidence type="ECO:0000313" key="1">
    <source>
        <dbReference type="EMBL" id="SVD65891.1"/>
    </source>
</evidence>